<keyword evidence="1 4" id="KW-0808">Transferase</keyword>
<feature type="domain" description="Glycosyltransferase subfamily 4-like N-terminal" evidence="3">
    <location>
        <begin position="59"/>
        <end position="151"/>
    </location>
</feature>
<evidence type="ECO:0000259" key="2">
    <source>
        <dbReference type="Pfam" id="PF00534"/>
    </source>
</evidence>
<dbReference type="InterPro" id="IPR001296">
    <property type="entry name" value="Glyco_trans_1"/>
</dbReference>
<dbReference type="PANTHER" id="PTHR46401">
    <property type="entry name" value="GLYCOSYLTRANSFERASE WBBK-RELATED"/>
    <property type="match status" value="1"/>
</dbReference>
<evidence type="ECO:0000256" key="1">
    <source>
        <dbReference type="ARBA" id="ARBA00022679"/>
    </source>
</evidence>
<dbReference type="InterPro" id="IPR028098">
    <property type="entry name" value="Glyco_trans_4-like_N"/>
</dbReference>
<dbReference type="Pfam" id="PF13439">
    <property type="entry name" value="Glyco_transf_4"/>
    <property type="match status" value="1"/>
</dbReference>
<organism evidence="4 5">
    <name type="scientific">Rhodocytophaga rosea</name>
    <dbReference type="NCBI Taxonomy" id="2704465"/>
    <lineage>
        <taxon>Bacteria</taxon>
        <taxon>Pseudomonadati</taxon>
        <taxon>Bacteroidota</taxon>
        <taxon>Cytophagia</taxon>
        <taxon>Cytophagales</taxon>
        <taxon>Rhodocytophagaceae</taxon>
        <taxon>Rhodocytophaga</taxon>
    </lineage>
</organism>
<dbReference type="AlphaFoldDB" id="A0A6C0GDJ8"/>
<dbReference type="Proteomes" id="UP000480178">
    <property type="component" value="Chromosome"/>
</dbReference>
<evidence type="ECO:0000313" key="5">
    <source>
        <dbReference type="Proteomes" id="UP000480178"/>
    </source>
</evidence>
<dbReference type="GO" id="GO:0016757">
    <property type="term" value="F:glycosyltransferase activity"/>
    <property type="evidence" value="ECO:0007669"/>
    <property type="project" value="InterPro"/>
</dbReference>
<evidence type="ECO:0000259" key="3">
    <source>
        <dbReference type="Pfam" id="PF13439"/>
    </source>
</evidence>
<gene>
    <name evidence="4" type="ORF">GXP67_03300</name>
</gene>
<reference evidence="4 5" key="1">
    <citation type="submission" date="2020-01" db="EMBL/GenBank/DDBJ databases">
        <authorList>
            <person name="Kim M.K."/>
        </authorList>
    </citation>
    <scope>NUCLEOTIDE SEQUENCE [LARGE SCALE GENOMIC DNA]</scope>
    <source>
        <strain evidence="4 5">172606-1</strain>
    </source>
</reference>
<evidence type="ECO:0000313" key="4">
    <source>
        <dbReference type="EMBL" id="QHT65760.1"/>
    </source>
</evidence>
<dbReference type="EMBL" id="CP048222">
    <property type="protein sequence ID" value="QHT65760.1"/>
    <property type="molecule type" value="Genomic_DNA"/>
</dbReference>
<protein>
    <submittedName>
        <fullName evidence="4">Glycosyltransferase family 4 protein</fullName>
    </submittedName>
</protein>
<proteinExistence type="predicted"/>
<dbReference type="Pfam" id="PF00534">
    <property type="entry name" value="Glycos_transf_1"/>
    <property type="match status" value="1"/>
</dbReference>
<dbReference type="KEGG" id="rhoz:GXP67_03300"/>
<accession>A0A6C0GDJ8</accession>
<dbReference type="Gene3D" id="3.40.50.2000">
    <property type="entry name" value="Glycogen Phosphorylase B"/>
    <property type="match status" value="2"/>
</dbReference>
<dbReference type="SUPFAM" id="SSF53756">
    <property type="entry name" value="UDP-Glycosyltransferase/glycogen phosphorylase"/>
    <property type="match status" value="1"/>
</dbReference>
<keyword evidence="5" id="KW-1185">Reference proteome</keyword>
<name>A0A6C0GDJ8_9BACT</name>
<sequence>MKDFTVIFFQRKPRTYGNFSIEILFEAIRSKLPPFIHSKTVISKYESNGLWKRIYNTIEAYFRQGDINHVTGDVHFLTFLLKKKKTILTIHDCGFMNHPSRVARQILKLFWLKFPIARSELITVVSQATKDDILKHISCNPKKIVVIPNFILPGFNLFPKEFNSKQPRLLHIGTAPNKNLERLIEAIQGIDCQLDIIGKLNERQFKLLNNYNIQYTNYYNLTELEIIQRYHQCDILTFVSTFEGFGVPILEAQAIERAVITSSISSMPEVAGDGACLVDPYNVIDIRQGILRIIKDEEYRNQIIYKGKENVKHFKLEVIIKQYVNLYEQLLHS</sequence>
<dbReference type="RefSeq" id="WP_162441839.1">
    <property type="nucleotide sequence ID" value="NZ_CP048222.1"/>
</dbReference>
<dbReference type="CDD" id="cd03809">
    <property type="entry name" value="GT4_MtfB-like"/>
    <property type="match status" value="1"/>
</dbReference>
<feature type="domain" description="Glycosyl transferase family 1" evidence="2">
    <location>
        <begin position="159"/>
        <end position="309"/>
    </location>
</feature>
<dbReference type="PANTHER" id="PTHR46401:SF2">
    <property type="entry name" value="GLYCOSYLTRANSFERASE WBBK-RELATED"/>
    <property type="match status" value="1"/>
</dbReference>